<dbReference type="InterPro" id="IPR029753">
    <property type="entry name" value="D-isomer_DH_CS"/>
</dbReference>
<dbReference type="SUPFAM" id="SSF52283">
    <property type="entry name" value="Formate/glycerate dehydrogenase catalytic domain-like"/>
    <property type="match status" value="1"/>
</dbReference>
<dbReference type="AlphaFoldDB" id="A0A1Y5RTF4"/>
<organism evidence="4 5">
    <name type="scientific">Oceanibacterium hippocampi</name>
    <dbReference type="NCBI Taxonomy" id="745714"/>
    <lineage>
        <taxon>Bacteria</taxon>
        <taxon>Pseudomonadati</taxon>
        <taxon>Pseudomonadota</taxon>
        <taxon>Alphaproteobacteria</taxon>
        <taxon>Sneathiellales</taxon>
        <taxon>Sneathiellaceae</taxon>
        <taxon>Oceanibacterium</taxon>
    </lineage>
</organism>
<evidence type="ECO:0000313" key="5">
    <source>
        <dbReference type="Proteomes" id="UP000193200"/>
    </source>
</evidence>
<evidence type="ECO:0000256" key="1">
    <source>
        <dbReference type="ARBA" id="ARBA00023002"/>
    </source>
</evidence>
<dbReference type="PROSITE" id="PS00671">
    <property type="entry name" value="D_2_HYDROXYACID_DH_3"/>
    <property type="match status" value="1"/>
</dbReference>
<dbReference type="InParanoid" id="A0A1Y5RTF4"/>
<dbReference type="OrthoDB" id="9787219at2"/>
<dbReference type="InterPro" id="IPR006140">
    <property type="entry name" value="D-isomer_DH_NAD-bd"/>
</dbReference>
<evidence type="ECO:0000256" key="2">
    <source>
        <dbReference type="ARBA" id="ARBA00023027"/>
    </source>
</evidence>
<dbReference type="GO" id="GO:0030267">
    <property type="term" value="F:glyoxylate reductase (NADPH) activity"/>
    <property type="evidence" value="ECO:0007669"/>
    <property type="project" value="UniProtKB-EC"/>
</dbReference>
<dbReference type="PANTHER" id="PTHR43333:SF1">
    <property type="entry name" value="D-ISOMER SPECIFIC 2-HYDROXYACID DEHYDROGENASE NAD-BINDING DOMAIN-CONTAINING PROTEIN"/>
    <property type="match status" value="1"/>
</dbReference>
<dbReference type="SUPFAM" id="SSF51735">
    <property type="entry name" value="NAD(P)-binding Rossmann-fold domains"/>
    <property type="match status" value="1"/>
</dbReference>
<keyword evidence="4" id="KW-0670">Pyruvate</keyword>
<dbReference type="Pfam" id="PF02826">
    <property type="entry name" value="2-Hacid_dh_C"/>
    <property type="match status" value="1"/>
</dbReference>
<dbReference type="GO" id="GO:0051287">
    <property type="term" value="F:NAD binding"/>
    <property type="evidence" value="ECO:0007669"/>
    <property type="project" value="InterPro"/>
</dbReference>
<dbReference type="EMBL" id="FWFR01000001">
    <property type="protein sequence ID" value="SLN25165.1"/>
    <property type="molecule type" value="Genomic_DNA"/>
</dbReference>
<accession>A0A1Y5RTF4</accession>
<dbReference type="RefSeq" id="WP_085882013.1">
    <property type="nucleotide sequence ID" value="NZ_FWFR01000001.1"/>
</dbReference>
<dbReference type="Proteomes" id="UP000193200">
    <property type="component" value="Unassembled WGS sequence"/>
</dbReference>
<evidence type="ECO:0000259" key="3">
    <source>
        <dbReference type="Pfam" id="PF02826"/>
    </source>
</evidence>
<evidence type="ECO:0000313" key="4">
    <source>
        <dbReference type="EMBL" id="SLN25165.1"/>
    </source>
</evidence>
<dbReference type="Gene3D" id="3.40.50.720">
    <property type="entry name" value="NAD(P)-binding Rossmann-like Domain"/>
    <property type="match status" value="2"/>
</dbReference>
<dbReference type="InterPro" id="IPR036291">
    <property type="entry name" value="NAD(P)-bd_dom_sf"/>
</dbReference>
<proteinExistence type="predicted"/>
<name>A0A1Y5RTF4_9PROT</name>
<dbReference type="FunCoup" id="A0A1Y5RTF4">
    <property type="interactions" value="149"/>
</dbReference>
<sequence>MKMMFTSTADRADWWRAELTKRIPDLELRRYPEIGDPSEIDYALVWKPKPGLLARCDRLRAIFSLGAGVDHILCDPALPKSVPLTRVVDPNLTQRMTEYVVQQVLACHRRQREYDRQQRETVWAECYTPTAGERRVGIMGLGVLGEDAASKLVQIGFPVAGWRRSRHAVPGVECFAGEAELDAFLARTDILVCLLPLTPETGDMLDGRLFAKLPEGAYVINAARGGHLVEGDLIRALDSGHLAGAVLDVFRTEPLPADHDFWRHPKIVVTPHVASISDPRTIADQVAENIRRDQAGEPLLNRVDLARGY</sequence>
<keyword evidence="1 4" id="KW-0560">Oxidoreductase</keyword>
<reference evidence="4 5" key="1">
    <citation type="submission" date="2017-03" db="EMBL/GenBank/DDBJ databases">
        <authorList>
            <person name="Afonso C.L."/>
            <person name="Miller P.J."/>
            <person name="Scott M.A."/>
            <person name="Spackman E."/>
            <person name="Goraichik I."/>
            <person name="Dimitrov K.M."/>
            <person name="Suarez D.L."/>
            <person name="Swayne D.E."/>
        </authorList>
    </citation>
    <scope>NUCLEOTIDE SEQUENCE [LARGE SCALE GENOMIC DNA]</scope>
    <source>
        <strain evidence="4 5">CECT 7691</strain>
    </source>
</reference>
<dbReference type="CDD" id="cd12164">
    <property type="entry name" value="GDH_like_2"/>
    <property type="match status" value="1"/>
</dbReference>
<gene>
    <name evidence="4" type="primary">ghrA_1</name>
    <name evidence="4" type="ORF">OCH7691_00702</name>
</gene>
<keyword evidence="5" id="KW-1185">Reference proteome</keyword>
<protein>
    <submittedName>
        <fullName evidence="4">Glyoxylate/hydroxypyruvate reductase A</fullName>
        <ecNumber evidence="4">1.1.1.79</ecNumber>
    </submittedName>
</protein>
<keyword evidence="2" id="KW-0520">NAD</keyword>
<dbReference type="EC" id="1.1.1.79" evidence="4"/>
<feature type="domain" description="D-isomer specific 2-hydroxyacid dehydrogenase NAD-binding" evidence="3">
    <location>
        <begin position="103"/>
        <end position="274"/>
    </location>
</feature>
<dbReference type="PANTHER" id="PTHR43333">
    <property type="entry name" value="2-HACID_DH_C DOMAIN-CONTAINING PROTEIN"/>
    <property type="match status" value="1"/>
</dbReference>